<organism evidence="1">
    <name type="scientific">marine sediment metagenome</name>
    <dbReference type="NCBI Taxonomy" id="412755"/>
    <lineage>
        <taxon>unclassified sequences</taxon>
        <taxon>metagenomes</taxon>
        <taxon>ecological metagenomes</taxon>
    </lineage>
</organism>
<protein>
    <submittedName>
        <fullName evidence="1">Uncharacterized protein</fullName>
    </submittedName>
</protein>
<sequence length="71" mass="7914">DKIQKERFFPPVLNLEMEKAARSPMNSDRIELQEATIKLLLIPVKAAGNPRPLVPNTVSVKLLSVHLGGRK</sequence>
<gene>
    <name evidence="1" type="ORF">S06H3_52453</name>
</gene>
<name>X1NZR3_9ZZZZ</name>
<proteinExistence type="predicted"/>
<reference evidence="1" key="1">
    <citation type="journal article" date="2014" name="Front. Microbiol.">
        <title>High frequency of phylogenetically diverse reductive dehalogenase-homologous genes in deep subseafloor sedimentary metagenomes.</title>
        <authorList>
            <person name="Kawai M."/>
            <person name="Futagami T."/>
            <person name="Toyoda A."/>
            <person name="Takaki Y."/>
            <person name="Nishi S."/>
            <person name="Hori S."/>
            <person name="Arai W."/>
            <person name="Tsubouchi T."/>
            <person name="Morono Y."/>
            <person name="Uchiyama I."/>
            <person name="Ito T."/>
            <person name="Fujiyama A."/>
            <person name="Inagaki F."/>
            <person name="Takami H."/>
        </authorList>
    </citation>
    <scope>NUCLEOTIDE SEQUENCE</scope>
    <source>
        <strain evidence="1">Expedition CK06-06</strain>
    </source>
</reference>
<dbReference type="EMBL" id="BARV01033365">
    <property type="protein sequence ID" value="GAI49522.1"/>
    <property type="molecule type" value="Genomic_DNA"/>
</dbReference>
<evidence type="ECO:0000313" key="1">
    <source>
        <dbReference type="EMBL" id="GAI49522.1"/>
    </source>
</evidence>
<accession>X1NZR3</accession>
<comment type="caution">
    <text evidence="1">The sequence shown here is derived from an EMBL/GenBank/DDBJ whole genome shotgun (WGS) entry which is preliminary data.</text>
</comment>
<feature type="non-terminal residue" evidence="1">
    <location>
        <position position="1"/>
    </location>
</feature>
<dbReference type="AlphaFoldDB" id="X1NZR3"/>